<proteinExistence type="inferred from homology"/>
<dbReference type="Proteomes" id="UP001058273">
    <property type="component" value="Chromosome"/>
</dbReference>
<accession>A0ABY5NYU9</accession>
<dbReference type="InterPro" id="IPR026888">
    <property type="entry name" value="AcetylCoA_hyd_C"/>
</dbReference>
<name>A0ABY5NYU9_9ENTE</name>
<evidence type="ECO:0000256" key="2">
    <source>
        <dbReference type="ARBA" id="ARBA00022679"/>
    </source>
</evidence>
<sequence length="456" mass="50535">MLSLINVNLNLKKTENSENTDNNKESLTMNYDNLYNEKIKSAKDAVSVIEPGDAIVFPIMPGEPPALLDAIREMDTLDGNSLYRMLPSFPTVDVEKSKLRQISIFLSGMDRKGMNAGNIDLLPNHFSDIPSILKKREGDKLVIMATVSPMDEDGNFSLGTSPSYVASLIEGAKRIVLEVNENMPRTFGEKNTIHISQVDALIENNVELPELVSPTPNEKDLAVGREIAKKVKDGDTLQIGFGAMPNAVMEYLTEKKHLGLHTEMLPEKLVDLTEKGVIDNSAKEIHNGKSVATFAIGSKRLYEFMDNNPDILMLPCDYTNSFDTISKMKNLFAINSAIEVDFLGQCNSERVKGFYYSSTGGQSDFMKGVRLTESGTGIICLYSTAKNDEISTIVPTLFEGAPVATSKNDIDTVVTEYGSAELKGSTIFERTERLINIAHPKFRDELREKAKEMNYM</sequence>
<dbReference type="InterPro" id="IPR046433">
    <property type="entry name" value="ActCoA_hydro"/>
</dbReference>
<reference evidence="5" key="1">
    <citation type="submission" date="2022-08" db="EMBL/GenBank/DDBJ databases">
        <title>Genome sequence of Vagococcus luciliae DSM 112651.</title>
        <authorList>
            <person name="Juan G."/>
            <person name="Anja P."/>
            <person name="Rolf D."/>
            <person name="Kampfer P."/>
            <person name="Vilcinskas A."/>
        </authorList>
    </citation>
    <scope>NUCLEOTIDE SEQUENCE</scope>
    <source>
        <strain evidence="5">G314FT</strain>
    </source>
</reference>
<dbReference type="EMBL" id="CP102451">
    <property type="protein sequence ID" value="UUV98839.1"/>
    <property type="molecule type" value="Genomic_DNA"/>
</dbReference>
<evidence type="ECO:0000313" key="6">
    <source>
        <dbReference type="Proteomes" id="UP001058273"/>
    </source>
</evidence>
<dbReference type="Gene3D" id="3.30.750.70">
    <property type="entry name" value="4-hydroxybutyrate coenzyme like domains"/>
    <property type="match status" value="1"/>
</dbReference>
<protein>
    <submittedName>
        <fullName evidence="5">Butyryl-CoA:acetate CoA-transferase</fullName>
        <ecNumber evidence="5">2.8.3.-</ecNumber>
    </submittedName>
</protein>
<organism evidence="5 6">
    <name type="scientific">Vagococcus luciliae</name>
    <dbReference type="NCBI Taxonomy" id="2920380"/>
    <lineage>
        <taxon>Bacteria</taxon>
        <taxon>Bacillati</taxon>
        <taxon>Bacillota</taxon>
        <taxon>Bacilli</taxon>
        <taxon>Lactobacillales</taxon>
        <taxon>Enterococcaceae</taxon>
        <taxon>Vagococcus</taxon>
    </lineage>
</organism>
<dbReference type="Gene3D" id="3.40.1080.20">
    <property type="entry name" value="Acetyl-CoA hydrolase/transferase C-terminal domain"/>
    <property type="match status" value="1"/>
</dbReference>
<evidence type="ECO:0000256" key="1">
    <source>
        <dbReference type="ARBA" id="ARBA00009632"/>
    </source>
</evidence>
<feature type="domain" description="Acetyl-CoA hydrolase/transferase C-terminal" evidence="4">
    <location>
        <begin position="297"/>
        <end position="450"/>
    </location>
</feature>
<dbReference type="InterPro" id="IPR003702">
    <property type="entry name" value="ActCoA_hydro_N"/>
</dbReference>
<dbReference type="Pfam" id="PF13336">
    <property type="entry name" value="AcetylCoA_hyd_C"/>
    <property type="match status" value="1"/>
</dbReference>
<evidence type="ECO:0000259" key="4">
    <source>
        <dbReference type="Pfam" id="PF13336"/>
    </source>
</evidence>
<dbReference type="SUPFAM" id="SSF100950">
    <property type="entry name" value="NagB/RpiA/CoA transferase-like"/>
    <property type="match status" value="2"/>
</dbReference>
<keyword evidence="6" id="KW-1185">Reference proteome</keyword>
<dbReference type="InterPro" id="IPR037171">
    <property type="entry name" value="NagB/RpiA_transferase-like"/>
</dbReference>
<dbReference type="Gene3D" id="3.40.1080.10">
    <property type="entry name" value="Glutaconate Coenzyme A-transferase"/>
    <property type="match status" value="1"/>
</dbReference>
<dbReference type="InterPro" id="IPR038460">
    <property type="entry name" value="AcetylCoA_hyd_C_sf"/>
</dbReference>
<dbReference type="GO" id="GO:0016740">
    <property type="term" value="F:transferase activity"/>
    <property type="evidence" value="ECO:0007669"/>
    <property type="project" value="UniProtKB-KW"/>
</dbReference>
<feature type="domain" description="Acetyl-CoA hydrolase/transferase N-terminal" evidence="3">
    <location>
        <begin position="100"/>
        <end position="205"/>
    </location>
</feature>
<comment type="similarity">
    <text evidence="1">Belongs to the acetyl-CoA hydrolase/transferase family.</text>
</comment>
<reference evidence="5" key="2">
    <citation type="submission" date="2022-08" db="EMBL/GenBank/DDBJ databases">
        <authorList>
            <person name="Poehlein A."/>
            <person name="Guzman J."/>
            <person name="Daniel R."/>
            <person name="Vilcinskas A."/>
        </authorList>
    </citation>
    <scope>NUCLEOTIDE SEQUENCE</scope>
    <source>
        <strain evidence="5">G314FT</strain>
    </source>
</reference>
<gene>
    <name evidence="5" type="ORF">G314FT_09930</name>
</gene>
<evidence type="ECO:0000259" key="3">
    <source>
        <dbReference type="Pfam" id="PF02550"/>
    </source>
</evidence>
<dbReference type="PANTHER" id="PTHR21432:SF20">
    <property type="entry name" value="ACETYL-COA HYDROLASE"/>
    <property type="match status" value="1"/>
</dbReference>
<dbReference type="EC" id="2.8.3.-" evidence="5"/>
<evidence type="ECO:0000313" key="5">
    <source>
        <dbReference type="EMBL" id="UUV98839.1"/>
    </source>
</evidence>
<dbReference type="PANTHER" id="PTHR21432">
    <property type="entry name" value="ACETYL-COA HYDROLASE-RELATED"/>
    <property type="match status" value="1"/>
</dbReference>
<dbReference type="Pfam" id="PF02550">
    <property type="entry name" value="AcetylCoA_hydro"/>
    <property type="match status" value="1"/>
</dbReference>
<keyword evidence="2 5" id="KW-0808">Transferase</keyword>